<dbReference type="PANTHER" id="PTHR14890:SF1">
    <property type="entry name" value="FANCONI ANEMIA CORE COMPLEX-ASSOCIATED PROTEIN 100"/>
    <property type="match status" value="1"/>
</dbReference>
<organism evidence="1 2">
    <name type="scientific">Erinaceus europaeus</name>
    <name type="common">Western European hedgehog</name>
    <dbReference type="NCBI Taxonomy" id="9365"/>
    <lineage>
        <taxon>Eukaryota</taxon>
        <taxon>Metazoa</taxon>
        <taxon>Chordata</taxon>
        <taxon>Craniata</taxon>
        <taxon>Vertebrata</taxon>
        <taxon>Euteleostomi</taxon>
        <taxon>Mammalia</taxon>
        <taxon>Eutheria</taxon>
        <taxon>Laurasiatheria</taxon>
        <taxon>Eulipotyphla</taxon>
        <taxon>Erinaceidae</taxon>
        <taxon>Erinaceinae</taxon>
        <taxon>Erinaceus</taxon>
    </lineage>
</organism>
<protein>
    <submittedName>
        <fullName evidence="2">Fanconi anemia core complex-associated protein 100</fullName>
    </submittedName>
</protein>
<dbReference type="Pfam" id="PF15146">
    <property type="entry name" value="FANCAA"/>
    <property type="match status" value="1"/>
</dbReference>
<gene>
    <name evidence="2" type="primary">FAAP100</name>
</gene>
<evidence type="ECO:0000313" key="2">
    <source>
        <dbReference type="RefSeq" id="XP_007534798.2"/>
    </source>
</evidence>
<dbReference type="InterPro" id="IPR029251">
    <property type="entry name" value="Faap100"/>
</dbReference>
<dbReference type="PANTHER" id="PTHR14890">
    <property type="entry name" value="FANCONI ANEMIA CORE COMPLEX-ASSOCIATED PROTEIN 100"/>
    <property type="match status" value="1"/>
</dbReference>
<sequence length="857" mass="91030">MAGLVPRVRYLANLCSPARGPATGWPHVRSLGSEIFVCTGGRLVYVYNREGALLTAAYEFPAQVWHLELLDRRGALLVLCAGRGLYCLWLDRVSRQASQDAGDSASELPLIPVEPAACILPDTALCTFTALEDVLVTLARSPARWKMQLFEAPTPGKDPGLEAPIGEVELSTCTPLAKEPGGPPFLPVLCCTSLPGSRVPHSFVLEEGLFGLLFGADAALLQSPMILCGLPDGQLCSVLLKALVTSRWAPTDPQALIKILHHLEEPTIFIGALRTEPGAKDMPDMPCDCLVALGHHGRMVAIKAGRDEAGSLVPELREYCLPGPVHCAACGGNGHLYHSTPSGLCMVGLAPEDTLWEAEQPSRGPPSLPPTLCPASLRVCSLAAFCVSPQIPEGDTELLALSTKGHLMICSLVLSPETPHHTQAVTASVGHKIKELLSGIGTMSERVSSLKKAVDQRNQALKCLNEAMNVSCALLSSKEGPRPISCTTSTAWSRLQQRDVFTATCVLENHSAFSLGRGWALCIQVGPSAGAWELDTGVTAVTYTVPVDQLEPGGRREVTLPLAPGEDNTLGLPLTVACALFYSLREVVGGALAPSDPFREPCVGACLPSVLPKQEGICLPLSEHTVDLLQGLRFPGLAMLPASLLSPAPDPVDNLLGEHVEGGTSLRPASLRARYLPPSLAAIRVSAELLRTALQDGHSGLSLCSATLQWLLAENTAVDLVKAQALSSIQGVAPDGTDVHLTILQVAVTDLCPAGPLQTVEIQVESSSLASMCGAHHAIVRRMQAMVVALATQGGSSPPDLRLQYLHQMQANHEALLREVQALRDRLCTEDEAGSRATAERLLQLYSQLRSPSLLLL</sequence>
<keyword evidence="1" id="KW-1185">Reference proteome</keyword>
<proteinExistence type="predicted"/>
<dbReference type="OrthoDB" id="6495021at2759"/>
<dbReference type="eggNOG" id="ENOG502QTI0">
    <property type="taxonomic scope" value="Eukaryota"/>
</dbReference>
<reference evidence="2" key="1">
    <citation type="submission" date="2025-08" db="UniProtKB">
        <authorList>
            <consortium name="RefSeq"/>
        </authorList>
    </citation>
    <scope>IDENTIFICATION</scope>
</reference>
<dbReference type="FunCoup" id="A0A1S3AGW8">
    <property type="interactions" value="1801"/>
</dbReference>
<dbReference type="CTD" id="80233"/>
<evidence type="ECO:0000313" key="1">
    <source>
        <dbReference type="Proteomes" id="UP001652624"/>
    </source>
</evidence>
<dbReference type="AlphaFoldDB" id="A0A1S3AGW8"/>
<accession>A0A1S3AGW8</accession>
<dbReference type="RefSeq" id="XP_007534798.2">
    <property type="nucleotide sequence ID" value="XM_007534736.3"/>
</dbReference>
<dbReference type="GO" id="GO:0036297">
    <property type="term" value="P:interstrand cross-link repair"/>
    <property type="evidence" value="ECO:0007669"/>
    <property type="project" value="InterPro"/>
</dbReference>
<name>A0A1S3AGW8_ERIEU</name>
<dbReference type="Proteomes" id="UP001652624">
    <property type="component" value="Chromosome 14"/>
</dbReference>
<dbReference type="GO" id="GO:0043240">
    <property type="term" value="C:Fanconi anaemia nuclear complex"/>
    <property type="evidence" value="ECO:0007669"/>
    <property type="project" value="InterPro"/>
</dbReference>
<dbReference type="GeneID" id="103124048"/>
<dbReference type="GO" id="GO:0005654">
    <property type="term" value="C:nucleoplasm"/>
    <property type="evidence" value="ECO:0007669"/>
    <property type="project" value="TreeGrafter"/>
</dbReference>
<dbReference type="InParanoid" id="A0A1S3AGW8"/>